<keyword evidence="3" id="KW-1185">Reference proteome</keyword>
<evidence type="ECO:0000313" key="3">
    <source>
        <dbReference type="Proteomes" id="UP001597101"/>
    </source>
</evidence>
<organism evidence="2 3">
    <name type="scientific">Pseudahrensia aquimaris</name>
    <dbReference type="NCBI Taxonomy" id="744461"/>
    <lineage>
        <taxon>Bacteria</taxon>
        <taxon>Pseudomonadati</taxon>
        <taxon>Pseudomonadota</taxon>
        <taxon>Alphaproteobacteria</taxon>
        <taxon>Hyphomicrobiales</taxon>
        <taxon>Ahrensiaceae</taxon>
        <taxon>Pseudahrensia</taxon>
    </lineage>
</organism>
<dbReference type="EMBL" id="JBHTJV010000010">
    <property type="protein sequence ID" value="MFD0917247.1"/>
    <property type="molecule type" value="Genomic_DNA"/>
</dbReference>
<gene>
    <name evidence="2" type="ORF">ACFQ14_12575</name>
</gene>
<sequence length="165" mass="19724">MAKEGENNQQHVGEYLRDLELKVDFRKYNRVGDVPEFLEYAEYYSWKNRVERGFKKREDFFHFLKDRYERWINAAKQQGVVLTQADLKAADKAAWERLQQDIRRYKLSHPEIMEGKMPNGLYLPNLKVARLHALDPKDRERLEESRRLTREAKALERSLSSPKPS</sequence>
<dbReference type="Proteomes" id="UP001597101">
    <property type="component" value="Unassembled WGS sequence"/>
</dbReference>
<feature type="compositionally biased region" description="Basic and acidic residues" evidence="1">
    <location>
        <begin position="139"/>
        <end position="156"/>
    </location>
</feature>
<evidence type="ECO:0000313" key="2">
    <source>
        <dbReference type="EMBL" id="MFD0917247.1"/>
    </source>
</evidence>
<protein>
    <submittedName>
        <fullName evidence="2">Uncharacterized protein</fullName>
    </submittedName>
</protein>
<reference evidence="3" key="1">
    <citation type="journal article" date="2019" name="Int. J. Syst. Evol. Microbiol.">
        <title>The Global Catalogue of Microorganisms (GCM) 10K type strain sequencing project: providing services to taxonomists for standard genome sequencing and annotation.</title>
        <authorList>
            <consortium name="The Broad Institute Genomics Platform"/>
            <consortium name="The Broad Institute Genome Sequencing Center for Infectious Disease"/>
            <person name="Wu L."/>
            <person name="Ma J."/>
        </authorList>
    </citation>
    <scope>NUCLEOTIDE SEQUENCE [LARGE SCALE GENOMIC DNA]</scope>
    <source>
        <strain evidence="3">CCUG 60023</strain>
    </source>
</reference>
<comment type="caution">
    <text evidence="2">The sequence shown here is derived from an EMBL/GenBank/DDBJ whole genome shotgun (WGS) entry which is preliminary data.</text>
</comment>
<evidence type="ECO:0000256" key="1">
    <source>
        <dbReference type="SAM" id="MobiDB-lite"/>
    </source>
</evidence>
<feature type="region of interest" description="Disordered" evidence="1">
    <location>
        <begin position="139"/>
        <end position="165"/>
    </location>
</feature>
<proteinExistence type="predicted"/>
<accession>A0ABW3FM76</accession>
<name>A0ABW3FM76_9HYPH</name>
<dbReference type="RefSeq" id="WP_377213105.1">
    <property type="nucleotide sequence ID" value="NZ_JBHTJV010000010.1"/>
</dbReference>